<feature type="domain" description="VOC" evidence="1">
    <location>
        <begin position="7"/>
        <end position="150"/>
    </location>
</feature>
<dbReference type="RefSeq" id="WP_310222367.1">
    <property type="nucleotide sequence ID" value="NZ_JAVDWV010000004.1"/>
</dbReference>
<dbReference type="Pfam" id="PF13669">
    <property type="entry name" value="Glyoxalase_4"/>
    <property type="match status" value="1"/>
</dbReference>
<dbReference type="Gene3D" id="3.10.180.10">
    <property type="entry name" value="2,3-Dihydroxybiphenyl 1,2-Dioxygenase, domain 1"/>
    <property type="match status" value="1"/>
</dbReference>
<accession>A0ABU1WY39</accession>
<keyword evidence="3" id="KW-1185">Reference proteome</keyword>
<dbReference type="PROSITE" id="PS51819">
    <property type="entry name" value="VOC"/>
    <property type="match status" value="1"/>
</dbReference>
<proteinExistence type="predicted"/>
<organism evidence="2 3">
    <name type="scientific">Sphingobium xenophagum</name>
    <dbReference type="NCBI Taxonomy" id="121428"/>
    <lineage>
        <taxon>Bacteria</taxon>
        <taxon>Pseudomonadati</taxon>
        <taxon>Pseudomonadota</taxon>
        <taxon>Alphaproteobacteria</taxon>
        <taxon>Sphingomonadales</taxon>
        <taxon>Sphingomonadaceae</taxon>
        <taxon>Sphingobium</taxon>
    </lineage>
</organism>
<dbReference type="InterPro" id="IPR037523">
    <property type="entry name" value="VOC_core"/>
</dbReference>
<name>A0ABU1WY39_SPHXE</name>
<evidence type="ECO:0000313" key="3">
    <source>
        <dbReference type="Proteomes" id="UP001267638"/>
    </source>
</evidence>
<dbReference type="EMBL" id="JAVDWV010000004">
    <property type="protein sequence ID" value="MDR7154233.1"/>
    <property type="molecule type" value="Genomic_DNA"/>
</dbReference>
<dbReference type="InterPro" id="IPR029068">
    <property type="entry name" value="Glyas_Bleomycin-R_OHBP_Dase"/>
</dbReference>
<reference evidence="2 3" key="1">
    <citation type="submission" date="2023-07" db="EMBL/GenBank/DDBJ databases">
        <title>Sorghum-associated microbial communities from plants grown in Nebraska, USA.</title>
        <authorList>
            <person name="Schachtman D."/>
        </authorList>
    </citation>
    <scope>NUCLEOTIDE SEQUENCE [LARGE SCALE GENOMIC DNA]</scope>
    <source>
        <strain evidence="2 3">4256</strain>
    </source>
</reference>
<comment type="caution">
    <text evidence="2">The sequence shown here is derived from an EMBL/GenBank/DDBJ whole genome shotgun (WGS) entry which is preliminary data.</text>
</comment>
<dbReference type="SUPFAM" id="SSF54593">
    <property type="entry name" value="Glyoxalase/Bleomycin resistance protein/Dihydroxybiphenyl dioxygenase"/>
    <property type="match status" value="1"/>
</dbReference>
<dbReference type="Proteomes" id="UP001267638">
    <property type="component" value="Unassembled WGS sequence"/>
</dbReference>
<evidence type="ECO:0000313" key="2">
    <source>
        <dbReference type="EMBL" id="MDR7154233.1"/>
    </source>
</evidence>
<protein>
    <submittedName>
        <fullName evidence="2">Catechol 2,3-dioxygenase-like lactoylglutathione lyase family enzyme</fullName>
    </submittedName>
</protein>
<gene>
    <name evidence="2" type="ORF">J2W40_001045</name>
</gene>
<evidence type="ECO:0000259" key="1">
    <source>
        <dbReference type="PROSITE" id="PS51819"/>
    </source>
</evidence>
<sequence length="177" mass="19369">MSRFYGRTFQIAYVVPDINVAIEYWTKRMGVGPFFEFPLPLPLESLSVDGEAVALDHPLFSGVAVSYSGDTMIELIQPGSAPSTYSEFLESGRSGVHHLGTWVDDYDAAIAHAQHADVPIVLEGSLPLSRFAYLDTRMDGDGPLIELIAPLPPMIEMFDMIRAAAAAWDGQAPRRAL</sequence>